<dbReference type="EMBL" id="SRLO01000024">
    <property type="protein sequence ID" value="TNN84858.1"/>
    <property type="molecule type" value="Genomic_DNA"/>
</dbReference>
<gene>
    <name evidence="1" type="ORF">EYF80_004903</name>
</gene>
<organism evidence="1 2">
    <name type="scientific">Liparis tanakae</name>
    <name type="common">Tanaka's snailfish</name>
    <dbReference type="NCBI Taxonomy" id="230148"/>
    <lineage>
        <taxon>Eukaryota</taxon>
        <taxon>Metazoa</taxon>
        <taxon>Chordata</taxon>
        <taxon>Craniata</taxon>
        <taxon>Vertebrata</taxon>
        <taxon>Euteleostomi</taxon>
        <taxon>Actinopterygii</taxon>
        <taxon>Neopterygii</taxon>
        <taxon>Teleostei</taxon>
        <taxon>Neoteleostei</taxon>
        <taxon>Acanthomorphata</taxon>
        <taxon>Eupercaria</taxon>
        <taxon>Perciformes</taxon>
        <taxon>Cottioidei</taxon>
        <taxon>Cottales</taxon>
        <taxon>Liparidae</taxon>
        <taxon>Liparis</taxon>
    </lineage>
</organism>
<dbReference type="AlphaFoldDB" id="A0A4Z2J5D2"/>
<evidence type="ECO:0000313" key="2">
    <source>
        <dbReference type="Proteomes" id="UP000314294"/>
    </source>
</evidence>
<protein>
    <submittedName>
        <fullName evidence="1">Uncharacterized protein</fullName>
    </submittedName>
</protein>
<keyword evidence="2" id="KW-1185">Reference proteome</keyword>
<accession>A0A4Z2J5D2</accession>
<dbReference type="Proteomes" id="UP000314294">
    <property type="component" value="Unassembled WGS sequence"/>
</dbReference>
<comment type="caution">
    <text evidence="1">The sequence shown here is derived from an EMBL/GenBank/DDBJ whole genome shotgun (WGS) entry which is preliminary data.</text>
</comment>
<evidence type="ECO:0000313" key="1">
    <source>
        <dbReference type="EMBL" id="TNN84858.1"/>
    </source>
</evidence>
<name>A0A4Z2J5D2_9TELE</name>
<reference evidence="1 2" key="1">
    <citation type="submission" date="2019-03" db="EMBL/GenBank/DDBJ databases">
        <title>First draft genome of Liparis tanakae, snailfish: a comprehensive survey of snailfish specific genes.</title>
        <authorList>
            <person name="Kim W."/>
            <person name="Song I."/>
            <person name="Jeong J.-H."/>
            <person name="Kim D."/>
            <person name="Kim S."/>
            <person name="Ryu S."/>
            <person name="Song J.Y."/>
            <person name="Lee S.K."/>
        </authorList>
    </citation>
    <scope>NUCLEOTIDE SEQUENCE [LARGE SCALE GENOMIC DNA]</scope>
    <source>
        <tissue evidence="1">Muscle</tissue>
    </source>
</reference>
<proteinExistence type="predicted"/>
<sequence>MSRSRERDGRKYTGRAEGLADNLFSCRENQKASRISHSLKEGWTNIRVPSLLFTRKTDRLSTRCWKSSQSSVPCSHRRRFNRPGVDGLVDLLVVERVERGHGHVEQRERPLERRLRGEAHVALQQVHLRQVDWNHLRGAERSGESEWQC</sequence>